<evidence type="ECO:0000313" key="26">
    <source>
        <dbReference type="EMBL" id="GAA1093999.1"/>
    </source>
</evidence>
<protein>
    <recommendedName>
        <fullName evidence="21">Signal transduction histidine-protein kinase/phosphatase MprB</fullName>
        <ecNumber evidence="5">2.7.13.3</ecNumber>
    </recommendedName>
    <alternativeName>
        <fullName evidence="22">Mycobacterial persistence regulator B</fullName>
    </alternativeName>
</protein>
<dbReference type="EMBL" id="BAAALG010000002">
    <property type="protein sequence ID" value="GAA1093999.1"/>
    <property type="molecule type" value="Genomic_DNA"/>
</dbReference>
<accession>A0ABP4E9G9</accession>
<feature type="transmembrane region" description="Helical" evidence="23">
    <location>
        <begin position="159"/>
        <end position="178"/>
    </location>
</feature>
<dbReference type="InterPro" id="IPR036097">
    <property type="entry name" value="HisK_dim/P_sf"/>
</dbReference>
<organism evidence="26 27">
    <name type="scientific">Nocardioides dubius</name>
    <dbReference type="NCBI Taxonomy" id="317019"/>
    <lineage>
        <taxon>Bacteria</taxon>
        <taxon>Bacillati</taxon>
        <taxon>Actinomycetota</taxon>
        <taxon>Actinomycetes</taxon>
        <taxon>Propionibacteriales</taxon>
        <taxon>Nocardioidaceae</taxon>
        <taxon>Nocardioides</taxon>
    </lineage>
</organism>
<dbReference type="RefSeq" id="WP_343991407.1">
    <property type="nucleotide sequence ID" value="NZ_BAAALG010000002.1"/>
</dbReference>
<dbReference type="SUPFAM" id="SSF47384">
    <property type="entry name" value="Homodimeric domain of signal transducing histidine kinase"/>
    <property type="match status" value="1"/>
</dbReference>
<evidence type="ECO:0000313" key="27">
    <source>
        <dbReference type="Proteomes" id="UP001501581"/>
    </source>
</evidence>
<keyword evidence="10" id="KW-0547">Nucleotide-binding</keyword>
<evidence type="ECO:0000256" key="23">
    <source>
        <dbReference type="SAM" id="Phobius"/>
    </source>
</evidence>
<gene>
    <name evidence="26" type="ORF">GCM10009668_07020</name>
</gene>
<evidence type="ECO:0000256" key="1">
    <source>
        <dbReference type="ARBA" id="ARBA00000085"/>
    </source>
</evidence>
<evidence type="ECO:0000256" key="3">
    <source>
        <dbReference type="ARBA" id="ARBA00001946"/>
    </source>
</evidence>
<reference evidence="27" key="1">
    <citation type="journal article" date="2019" name="Int. J. Syst. Evol. Microbiol.">
        <title>The Global Catalogue of Microorganisms (GCM) 10K type strain sequencing project: providing services to taxonomists for standard genome sequencing and annotation.</title>
        <authorList>
            <consortium name="The Broad Institute Genomics Platform"/>
            <consortium name="The Broad Institute Genome Sequencing Center for Infectious Disease"/>
            <person name="Wu L."/>
            <person name="Ma J."/>
        </authorList>
    </citation>
    <scope>NUCLEOTIDE SEQUENCE [LARGE SCALE GENOMIC DNA]</scope>
    <source>
        <strain evidence="27">JCM 13008</strain>
    </source>
</reference>
<keyword evidence="9 23" id="KW-0812">Transmembrane</keyword>
<dbReference type="PROSITE" id="PS50885">
    <property type="entry name" value="HAMP"/>
    <property type="match status" value="1"/>
</dbReference>
<dbReference type="CDD" id="cd06225">
    <property type="entry name" value="HAMP"/>
    <property type="match status" value="1"/>
</dbReference>
<keyword evidence="15" id="KW-0904">Protein phosphatase</keyword>
<evidence type="ECO:0000256" key="20">
    <source>
        <dbReference type="ARBA" id="ARBA00023211"/>
    </source>
</evidence>
<keyword evidence="27" id="KW-1185">Reference proteome</keyword>
<keyword evidence="23" id="KW-0472">Membrane</keyword>
<keyword evidence="8" id="KW-0808">Transferase</keyword>
<keyword evidence="19" id="KW-0843">Virulence</keyword>
<comment type="cofactor">
    <cofactor evidence="2">
        <name>Mn(2+)</name>
        <dbReference type="ChEBI" id="CHEBI:29035"/>
    </cofactor>
</comment>
<dbReference type="PANTHER" id="PTHR44936:SF9">
    <property type="entry name" value="SENSOR PROTEIN CREC"/>
    <property type="match status" value="1"/>
</dbReference>
<comment type="catalytic activity">
    <reaction evidence="1">
        <text>ATP + protein L-histidine = ADP + protein N-phospho-L-histidine.</text>
        <dbReference type="EC" id="2.7.13.3"/>
    </reaction>
</comment>
<evidence type="ECO:0000256" key="21">
    <source>
        <dbReference type="ARBA" id="ARBA00040454"/>
    </source>
</evidence>
<comment type="cofactor">
    <cofactor evidence="3">
        <name>Mg(2+)</name>
        <dbReference type="ChEBI" id="CHEBI:18420"/>
    </cofactor>
</comment>
<dbReference type="EC" id="2.7.13.3" evidence="5"/>
<dbReference type="Gene3D" id="3.30.565.10">
    <property type="entry name" value="Histidine kinase-like ATPase, C-terminal domain"/>
    <property type="match status" value="1"/>
</dbReference>
<evidence type="ECO:0000259" key="24">
    <source>
        <dbReference type="PROSITE" id="PS50109"/>
    </source>
</evidence>
<evidence type="ECO:0000259" key="25">
    <source>
        <dbReference type="PROSITE" id="PS50885"/>
    </source>
</evidence>
<dbReference type="PRINTS" id="PR00344">
    <property type="entry name" value="BCTRLSENSOR"/>
</dbReference>
<dbReference type="InterPro" id="IPR005467">
    <property type="entry name" value="His_kinase_dom"/>
</dbReference>
<evidence type="ECO:0000256" key="10">
    <source>
        <dbReference type="ARBA" id="ARBA00022741"/>
    </source>
</evidence>
<proteinExistence type="predicted"/>
<dbReference type="Gene3D" id="1.10.287.130">
    <property type="match status" value="1"/>
</dbReference>
<keyword evidence="12" id="KW-0378">Hydrolase</keyword>
<evidence type="ECO:0000256" key="16">
    <source>
        <dbReference type="ARBA" id="ARBA00022989"/>
    </source>
</evidence>
<keyword evidence="18" id="KW-0346">Stress response</keyword>
<dbReference type="GO" id="GO:0016301">
    <property type="term" value="F:kinase activity"/>
    <property type="evidence" value="ECO:0007669"/>
    <property type="project" value="UniProtKB-KW"/>
</dbReference>
<dbReference type="Pfam" id="PF00672">
    <property type="entry name" value="HAMP"/>
    <property type="match status" value="1"/>
</dbReference>
<feature type="domain" description="HAMP" evidence="25">
    <location>
        <begin position="183"/>
        <end position="235"/>
    </location>
</feature>
<evidence type="ECO:0000256" key="7">
    <source>
        <dbReference type="ARBA" id="ARBA00022553"/>
    </source>
</evidence>
<dbReference type="CDD" id="cd00082">
    <property type="entry name" value="HisKA"/>
    <property type="match status" value="1"/>
</dbReference>
<dbReference type="InterPro" id="IPR003661">
    <property type="entry name" value="HisK_dim/P_dom"/>
</dbReference>
<keyword evidence="7" id="KW-0597">Phosphoprotein</keyword>
<dbReference type="PANTHER" id="PTHR44936">
    <property type="entry name" value="SENSOR PROTEIN CREC"/>
    <property type="match status" value="1"/>
</dbReference>
<evidence type="ECO:0000256" key="9">
    <source>
        <dbReference type="ARBA" id="ARBA00022692"/>
    </source>
</evidence>
<dbReference type="InterPro" id="IPR003660">
    <property type="entry name" value="HAMP_dom"/>
</dbReference>
<evidence type="ECO:0000256" key="11">
    <source>
        <dbReference type="ARBA" id="ARBA00022777"/>
    </source>
</evidence>
<evidence type="ECO:0000256" key="22">
    <source>
        <dbReference type="ARBA" id="ARBA00041776"/>
    </source>
</evidence>
<evidence type="ECO:0000256" key="6">
    <source>
        <dbReference type="ARBA" id="ARBA00022475"/>
    </source>
</evidence>
<name>A0ABP4E9G9_9ACTN</name>
<dbReference type="InterPro" id="IPR050980">
    <property type="entry name" value="2C_sensor_his_kinase"/>
</dbReference>
<evidence type="ECO:0000256" key="17">
    <source>
        <dbReference type="ARBA" id="ARBA00023012"/>
    </source>
</evidence>
<dbReference type="InterPro" id="IPR036890">
    <property type="entry name" value="HATPase_C_sf"/>
</dbReference>
<evidence type="ECO:0000256" key="19">
    <source>
        <dbReference type="ARBA" id="ARBA00023026"/>
    </source>
</evidence>
<keyword evidence="11 26" id="KW-0418">Kinase</keyword>
<keyword evidence="13" id="KW-0067">ATP-binding</keyword>
<dbReference type="InterPro" id="IPR004358">
    <property type="entry name" value="Sig_transdc_His_kin-like_C"/>
</dbReference>
<evidence type="ECO:0000256" key="18">
    <source>
        <dbReference type="ARBA" id="ARBA00023016"/>
    </source>
</evidence>
<keyword evidence="20" id="KW-0464">Manganese</keyword>
<dbReference type="SMART" id="SM00387">
    <property type="entry name" value="HATPase_c"/>
    <property type="match status" value="1"/>
</dbReference>
<feature type="domain" description="Histidine kinase" evidence="24">
    <location>
        <begin position="243"/>
        <end position="442"/>
    </location>
</feature>
<dbReference type="SMART" id="SM00388">
    <property type="entry name" value="HisKA"/>
    <property type="match status" value="1"/>
</dbReference>
<evidence type="ECO:0000256" key="13">
    <source>
        <dbReference type="ARBA" id="ARBA00022840"/>
    </source>
</evidence>
<evidence type="ECO:0000256" key="5">
    <source>
        <dbReference type="ARBA" id="ARBA00012438"/>
    </source>
</evidence>
<evidence type="ECO:0000256" key="4">
    <source>
        <dbReference type="ARBA" id="ARBA00004651"/>
    </source>
</evidence>
<evidence type="ECO:0000256" key="2">
    <source>
        <dbReference type="ARBA" id="ARBA00001936"/>
    </source>
</evidence>
<dbReference type="Pfam" id="PF00512">
    <property type="entry name" value="HisKA"/>
    <property type="match status" value="1"/>
</dbReference>
<keyword evidence="14" id="KW-0460">Magnesium</keyword>
<dbReference type="Pfam" id="PF02518">
    <property type="entry name" value="HATPase_c"/>
    <property type="match status" value="1"/>
</dbReference>
<dbReference type="SMART" id="SM00304">
    <property type="entry name" value="HAMP"/>
    <property type="match status" value="1"/>
</dbReference>
<dbReference type="PROSITE" id="PS50109">
    <property type="entry name" value="HIS_KIN"/>
    <property type="match status" value="1"/>
</dbReference>
<keyword evidence="17" id="KW-0902">Two-component regulatory system</keyword>
<dbReference type="InterPro" id="IPR003594">
    <property type="entry name" value="HATPase_dom"/>
</dbReference>
<comment type="caution">
    <text evidence="26">The sequence shown here is derived from an EMBL/GenBank/DDBJ whole genome shotgun (WGS) entry which is preliminary data.</text>
</comment>
<evidence type="ECO:0000256" key="8">
    <source>
        <dbReference type="ARBA" id="ARBA00022679"/>
    </source>
</evidence>
<evidence type="ECO:0000256" key="14">
    <source>
        <dbReference type="ARBA" id="ARBA00022842"/>
    </source>
</evidence>
<dbReference type="Proteomes" id="UP001501581">
    <property type="component" value="Unassembled WGS sequence"/>
</dbReference>
<dbReference type="SUPFAM" id="SSF55874">
    <property type="entry name" value="ATPase domain of HSP90 chaperone/DNA topoisomerase II/histidine kinase"/>
    <property type="match status" value="1"/>
</dbReference>
<sequence length="442" mass="46278">MRRSLILTVGATVAVVLLALLIPIAVLLRSYALEDRLSRAALEVQATESVVSGQASDLGAVAHYLDRINSADEGIITTVYYPPSTEHPEGLIVGPDDAREDERIREARRTGQARIDDVEGGAEFLVPVSLGGVNARPEDTPVVRVQVYEESFPSPVHRAWLVLGLLGLVVFGAALVLADRLGRSFVQPIRSLAQRAQQLGTHGHAEPITVEGPAEVAELGAALNRLVVRIEALLVREREGVADLSHRLRTPITALRLGIDSLTDPTERARLSADADRLQAMVDDVVREARRGQREGLIATADAGAVVRERCAFWQPLAEDQRRPFTVTAPETPVLVAVSVEDVAALLDVLLDNVFSHTPEGAGIVVSLSAREGGGAIVEVGDDGPGFPDGVDVSARGASGAGSTGLGLSIAARTAAVAGGSVGIGSSASGGACVRVELGPPQ</sequence>
<keyword evidence="16 23" id="KW-1133">Transmembrane helix</keyword>
<evidence type="ECO:0000256" key="12">
    <source>
        <dbReference type="ARBA" id="ARBA00022801"/>
    </source>
</evidence>
<comment type="subcellular location">
    <subcellularLocation>
        <location evidence="4">Cell membrane</location>
        <topology evidence="4">Multi-pass membrane protein</topology>
    </subcellularLocation>
</comment>
<keyword evidence="6" id="KW-1003">Cell membrane</keyword>
<evidence type="ECO:0000256" key="15">
    <source>
        <dbReference type="ARBA" id="ARBA00022912"/>
    </source>
</evidence>